<feature type="domain" description="F-box" evidence="1">
    <location>
        <begin position="1"/>
        <end position="49"/>
    </location>
</feature>
<dbReference type="InterPro" id="IPR056867">
    <property type="entry name" value="LRR_15"/>
</dbReference>
<accession>A0A0G4PA65</accession>
<sequence>MSTLVSLPTEVLLVIIRHLPTQEDRLNLAKCNRRMYTQLQLEAAIRMELDPYYCAKRIKNLIGFLLSNTSIAGAVKSLKLGRMWICDRHRTSQQATARSIDSTLKFDPPSTQALQRWLDELFPADIPGAWQALVICLLPNIKYLEWVCDDPDTIFTDAMSLREVFFKVPLDVGRSSSNGNRAWSIAQLKHFFQTPSTRKIKAYGLIGTCPRLAPPDSSSISHVELHQSFLDFGFHELISPCTNLKSFKYFYSEDSAGYSWAPRFCMKSFMDAISPKAHSLETLYLNYLRARNFDTSSDESIGTFNEFRVLKYLQLPMHTFLELDDMEHPASEHDILDGISGSSLMPLARHLPSSLERLCVTQWWVEAPHGNMINQLVNLVRSRNEFPRLANVDIYGAFIKHLFTAGGDAERLQSHSTGFALFCPGIHEDYKRLSNACREMGVGLRVHNDP</sequence>
<dbReference type="Pfam" id="PF00646">
    <property type="entry name" value="F-box"/>
    <property type="match status" value="1"/>
</dbReference>
<evidence type="ECO:0000313" key="2">
    <source>
        <dbReference type="EMBL" id="CRL23169.1"/>
    </source>
</evidence>
<dbReference type="STRING" id="1429867.A0A0G4PA65"/>
<evidence type="ECO:0000313" key="3">
    <source>
        <dbReference type="Proteomes" id="UP000053732"/>
    </source>
</evidence>
<dbReference type="InterPro" id="IPR001810">
    <property type="entry name" value="F-box_dom"/>
</dbReference>
<organism evidence="2 3">
    <name type="scientific">Penicillium camemberti (strain FM 013)</name>
    <dbReference type="NCBI Taxonomy" id="1429867"/>
    <lineage>
        <taxon>Eukaryota</taxon>
        <taxon>Fungi</taxon>
        <taxon>Dikarya</taxon>
        <taxon>Ascomycota</taxon>
        <taxon>Pezizomycotina</taxon>
        <taxon>Eurotiomycetes</taxon>
        <taxon>Eurotiomycetidae</taxon>
        <taxon>Eurotiales</taxon>
        <taxon>Aspergillaceae</taxon>
        <taxon>Penicillium</taxon>
    </lineage>
</organism>
<proteinExistence type="predicted"/>
<reference evidence="2 3" key="1">
    <citation type="journal article" date="2014" name="Nat. Commun.">
        <title>Multiple recent horizontal transfers of a large genomic region in cheese making fungi.</title>
        <authorList>
            <person name="Cheeseman K."/>
            <person name="Ropars J."/>
            <person name="Renault P."/>
            <person name="Dupont J."/>
            <person name="Gouzy J."/>
            <person name="Branca A."/>
            <person name="Abraham A.L."/>
            <person name="Ceppi M."/>
            <person name="Conseiller E."/>
            <person name="Debuchy R."/>
            <person name="Malagnac F."/>
            <person name="Goarin A."/>
            <person name="Silar P."/>
            <person name="Lacoste S."/>
            <person name="Sallet E."/>
            <person name="Bensimon A."/>
            <person name="Giraud T."/>
            <person name="Brygoo Y."/>
        </authorList>
    </citation>
    <scope>NUCLEOTIDE SEQUENCE [LARGE SCALE GENOMIC DNA]</scope>
    <source>
        <strain evidence="3">FM 013</strain>
    </source>
</reference>
<protein>
    <submittedName>
        <fullName evidence="2">Cyclin-like F-box</fullName>
    </submittedName>
</protein>
<gene>
    <name evidence="2" type="ORF">PCAMFM013_S009g000109</name>
</gene>
<dbReference type="Proteomes" id="UP000053732">
    <property type="component" value="Unassembled WGS sequence"/>
</dbReference>
<evidence type="ECO:0000259" key="1">
    <source>
        <dbReference type="PROSITE" id="PS50181"/>
    </source>
</evidence>
<dbReference type="Pfam" id="PF24969">
    <property type="entry name" value="LRR_15"/>
    <property type="match status" value="1"/>
</dbReference>
<name>A0A0G4PA65_PENC3</name>
<dbReference type="AlphaFoldDB" id="A0A0G4PA65"/>
<dbReference type="EMBL" id="HG793142">
    <property type="protein sequence ID" value="CRL23169.1"/>
    <property type="molecule type" value="Genomic_DNA"/>
</dbReference>
<dbReference type="PROSITE" id="PS50181">
    <property type="entry name" value="FBOX"/>
    <property type="match status" value="1"/>
</dbReference>
<keyword evidence="3" id="KW-1185">Reference proteome</keyword>